<evidence type="ECO:0000313" key="2">
    <source>
        <dbReference type="Proteomes" id="UP000310158"/>
    </source>
</evidence>
<dbReference type="PANTHER" id="PTHR28015">
    <property type="entry name" value="ATP SYNTHASE ASSEMBLY FACTOR FMC1, MITOCHONDRIAL"/>
    <property type="match status" value="1"/>
</dbReference>
<name>A0A4S4LMD6_9AGAM</name>
<keyword evidence="2" id="KW-1185">Reference proteome</keyword>
<evidence type="ECO:0000313" key="1">
    <source>
        <dbReference type="EMBL" id="THH12628.1"/>
    </source>
</evidence>
<gene>
    <name evidence="1" type="ORF">EW146_g7519</name>
</gene>
<dbReference type="Pfam" id="PF13233">
    <property type="entry name" value="Complex1_LYR_2"/>
    <property type="match status" value="1"/>
</dbReference>
<proteinExistence type="predicted"/>
<dbReference type="PANTHER" id="PTHR28015:SF1">
    <property type="entry name" value="ATP SYNTHASE ASSEMBLY FACTOR FMC1, MITOCHONDRIAL"/>
    <property type="match status" value="1"/>
</dbReference>
<dbReference type="GO" id="GO:0005759">
    <property type="term" value="C:mitochondrial matrix"/>
    <property type="evidence" value="ECO:0007669"/>
    <property type="project" value="TreeGrafter"/>
</dbReference>
<dbReference type="AlphaFoldDB" id="A0A4S4LMD6"/>
<protein>
    <submittedName>
        <fullName evidence="1">Uncharacterized protein</fullName>
    </submittedName>
</protein>
<dbReference type="Proteomes" id="UP000310158">
    <property type="component" value="Unassembled WGS sequence"/>
</dbReference>
<sequence length="71" mass="8299">MFEQRPDGNKSRSFDYDMNNAVTFMRAQRVHKTLLDRYNPLIDLTAEERIEATARRVGLNMPISPKIDKSE</sequence>
<accession>A0A4S4LMD6</accession>
<organism evidence="1 2">
    <name type="scientific">Bondarzewia mesenterica</name>
    <dbReference type="NCBI Taxonomy" id="1095465"/>
    <lineage>
        <taxon>Eukaryota</taxon>
        <taxon>Fungi</taxon>
        <taxon>Dikarya</taxon>
        <taxon>Basidiomycota</taxon>
        <taxon>Agaricomycotina</taxon>
        <taxon>Agaricomycetes</taxon>
        <taxon>Russulales</taxon>
        <taxon>Bondarzewiaceae</taxon>
        <taxon>Bondarzewia</taxon>
    </lineage>
</organism>
<dbReference type="InterPro" id="IPR039196">
    <property type="entry name" value="Fmc1"/>
</dbReference>
<comment type="caution">
    <text evidence="1">The sequence shown here is derived from an EMBL/GenBank/DDBJ whole genome shotgun (WGS) entry which is preliminary data.</text>
</comment>
<dbReference type="GO" id="GO:0033615">
    <property type="term" value="P:mitochondrial proton-transporting ATP synthase complex assembly"/>
    <property type="evidence" value="ECO:0007669"/>
    <property type="project" value="InterPro"/>
</dbReference>
<reference evidence="1 2" key="1">
    <citation type="submission" date="2019-02" db="EMBL/GenBank/DDBJ databases">
        <title>Genome sequencing of the rare red list fungi Bondarzewia mesenterica.</title>
        <authorList>
            <person name="Buettner E."/>
            <person name="Kellner H."/>
        </authorList>
    </citation>
    <scope>NUCLEOTIDE SEQUENCE [LARGE SCALE GENOMIC DNA]</scope>
    <source>
        <strain evidence="1 2">DSM 108281</strain>
    </source>
</reference>
<dbReference type="OrthoDB" id="15893at2759"/>
<dbReference type="EMBL" id="SGPL01000438">
    <property type="protein sequence ID" value="THH12628.1"/>
    <property type="molecule type" value="Genomic_DNA"/>
</dbReference>